<dbReference type="PANTHER" id="PTHR42760:SF133">
    <property type="entry name" value="3-OXOACYL-[ACYL-CARRIER-PROTEIN] REDUCTASE"/>
    <property type="match status" value="1"/>
</dbReference>
<evidence type="ECO:0000256" key="2">
    <source>
        <dbReference type="ARBA" id="ARBA00023002"/>
    </source>
</evidence>
<dbReference type="CDD" id="cd05233">
    <property type="entry name" value="SDR_c"/>
    <property type="match status" value="1"/>
</dbReference>
<dbReference type="InterPro" id="IPR002347">
    <property type="entry name" value="SDR_fam"/>
</dbReference>
<accession>A0ABT0LJF5</accession>
<evidence type="ECO:0000313" key="4">
    <source>
        <dbReference type="EMBL" id="MCL1127843.1"/>
    </source>
</evidence>
<keyword evidence="5" id="KW-1185">Reference proteome</keyword>
<dbReference type="Gene3D" id="3.40.50.720">
    <property type="entry name" value="NAD(P)-binding Rossmann-like Domain"/>
    <property type="match status" value="1"/>
</dbReference>
<proteinExistence type="inferred from homology"/>
<dbReference type="PRINTS" id="PR00080">
    <property type="entry name" value="SDRFAMILY"/>
</dbReference>
<reference evidence="4 5" key="1">
    <citation type="submission" date="2022-01" db="EMBL/GenBank/DDBJ databases">
        <title>Whole genome-based taxonomy of the Shewanellaceae.</title>
        <authorList>
            <person name="Martin-Rodriguez A.J."/>
        </authorList>
    </citation>
    <scope>NUCLEOTIDE SEQUENCE [LARGE SCALE GENOMIC DNA]</scope>
    <source>
        <strain evidence="4 5">DSM 17177</strain>
    </source>
</reference>
<sequence>MHKVALVTGASRGLGFAFAELLATHGFNVVICSSNKESLQAALATLHKNFADRSVCGFVCDMTNDDSVNELFDRVYDMYGHIDLTINNVGYLELRDFTNYDIQLWGKSIGLNLTSCYLGCRYSFKYMTQCGGKKNILNISSLSGIRFTQKFKGMSAYIASKHAVVGLTESLAVEGAEFGINVNCLAPGSIHTDMFTSNFPSIKAASTAKRVAEIGFKLCGDFSSTSMTGVTLDLMSDTLGA</sequence>
<dbReference type="PRINTS" id="PR00081">
    <property type="entry name" value="GDHRDH"/>
</dbReference>
<dbReference type="Proteomes" id="UP001203423">
    <property type="component" value="Unassembled WGS sequence"/>
</dbReference>
<dbReference type="SUPFAM" id="SSF51735">
    <property type="entry name" value="NAD(P)-binding Rossmann-fold domains"/>
    <property type="match status" value="1"/>
</dbReference>
<evidence type="ECO:0000313" key="5">
    <source>
        <dbReference type="Proteomes" id="UP001203423"/>
    </source>
</evidence>
<organism evidence="4 5">
    <name type="scientific">Shewanella surugensis</name>
    <dbReference type="NCBI Taxonomy" id="212020"/>
    <lineage>
        <taxon>Bacteria</taxon>
        <taxon>Pseudomonadati</taxon>
        <taxon>Pseudomonadota</taxon>
        <taxon>Gammaproteobacteria</taxon>
        <taxon>Alteromonadales</taxon>
        <taxon>Shewanellaceae</taxon>
        <taxon>Shewanella</taxon>
    </lineage>
</organism>
<dbReference type="EMBL" id="JAKIKS010000228">
    <property type="protein sequence ID" value="MCL1127843.1"/>
    <property type="molecule type" value="Genomic_DNA"/>
</dbReference>
<gene>
    <name evidence="4" type="ORF">L2764_26140</name>
</gene>
<keyword evidence="2" id="KW-0560">Oxidoreductase</keyword>
<evidence type="ECO:0000256" key="1">
    <source>
        <dbReference type="ARBA" id="ARBA00006484"/>
    </source>
</evidence>
<dbReference type="InterPro" id="IPR036291">
    <property type="entry name" value="NAD(P)-bd_dom_sf"/>
</dbReference>
<dbReference type="PANTHER" id="PTHR42760">
    <property type="entry name" value="SHORT-CHAIN DEHYDROGENASES/REDUCTASES FAMILY MEMBER"/>
    <property type="match status" value="1"/>
</dbReference>
<comment type="similarity">
    <text evidence="1 3">Belongs to the short-chain dehydrogenases/reductases (SDR) family.</text>
</comment>
<comment type="caution">
    <text evidence="4">The sequence shown here is derived from an EMBL/GenBank/DDBJ whole genome shotgun (WGS) entry which is preliminary data.</text>
</comment>
<protein>
    <submittedName>
        <fullName evidence="4">SDR family oxidoreductase</fullName>
    </submittedName>
</protein>
<evidence type="ECO:0000256" key="3">
    <source>
        <dbReference type="RuleBase" id="RU000363"/>
    </source>
</evidence>
<dbReference type="RefSeq" id="WP_248943272.1">
    <property type="nucleotide sequence ID" value="NZ_JAKIKS010000228.1"/>
</dbReference>
<dbReference type="Pfam" id="PF00106">
    <property type="entry name" value="adh_short"/>
    <property type="match status" value="1"/>
</dbReference>
<name>A0ABT0LJF5_9GAMM</name>